<keyword evidence="2" id="KW-0964">Secreted</keyword>
<keyword evidence="5" id="KW-1015">Disulfide bond</keyword>
<dbReference type="GO" id="GO:0005576">
    <property type="term" value="C:extracellular region"/>
    <property type="evidence" value="ECO:0007669"/>
    <property type="project" value="UniProtKB-SubCell"/>
</dbReference>
<protein>
    <submittedName>
        <fullName evidence="7">U2-lycotoxin-Lt19a</fullName>
    </submittedName>
</protein>
<sequence length="115" mass="13282">MKLVVLFGVLLVTLFSYSTAEMLDDFDQADEADELLSLIEEQTRAKECTPRYNDCSHDRHSCCRSELFKDVCTCFYPESGEGELCTCQQPKHFKYMEKATDKVKKFGGKIKKWFG</sequence>
<feature type="signal peptide" evidence="6">
    <location>
        <begin position="1"/>
        <end position="20"/>
    </location>
</feature>
<evidence type="ECO:0000256" key="3">
    <source>
        <dbReference type="ARBA" id="ARBA00022656"/>
    </source>
</evidence>
<dbReference type="InterPro" id="IPR011142">
    <property type="entry name" value="Spider_toxin_CSTX_Knottin_CS"/>
</dbReference>
<evidence type="ECO:0000256" key="2">
    <source>
        <dbReference type="ARBA" id="ARBA00022525"/>
    </source>
</evidence>
<keyword evidence="4 6" id="KW-0732">Signal</keyword>
<dbReference type="PROSITE" id="PS60029">
    <property type="entry name" value="SPIDER_CSTX"/>
    <property type="match status" value="1"/>
</dbReference>
<dbReference type="InterPro" id="IPR019553">
    <property type="entry name" value="Spider_toxin_CSTX_knottin"/>
</dbReference>
<dbReference type="AlphaFoldDB" id="A0A7G7FEU5"/>
<organism evidence="7">
    <name type="scientific">Lycosa tarantula</name>
    <name type="common">Tarantula wolf spider</name>
    <name type="synonym">Aranea tarantula</name>
    <dbReference type="NCBI Taxonomy" id="332795"/>
    <lineage>
        <taxon>Eukaryota</taxon>
        <taxon>Metazoa</taxon>
        <taxon>Ecdysozoa</taxon>
        <taxon>Arthropoda</taxon>
        <taxon>Chelicerata</taxon>
        <taxon>Arachnida</taxon>
        <taxon>Araneae</taxon>
        <taxon>Araneomorphae</taxon>
        <taxon>Entelegynae</taxon>
        <taxon>Lycosoidea</taxon>
        <taxon>Lycosidae</taxon>
        <taxon>Lycosa</taxon>
    </lineage>
</organism>
<accession>A0A7G7FEU5</accession>
<evidence type="ECO:0000256" key="4">
    <source>
        <dbReference type="ARBA" id="ARBA00022729"/>
    </source>
</evidence>
<dbReference type="GO" id="GO:0090729">
    <property type="term" value="F:toxin activity"/>
    <property type="evidence" value="ECO:0007669"/>
    <property type="project" value="UniProtKB-KW"/>
</dbReference>
<comment type="subcellular location">
    <subcellularLocation>
        <location evidence="1">Secreted</location>
    </subcellularLocation>
</comment>
<reference evidence="7" key="1">
    <citation type="journal article" date="2020" name="Toxins">
        <title>Proteotranscriptomic Insights into the Venom Composition of the Wolf Spider Lycosa tarantula.</title>
        <authorList>
            <person name="Koua D."/>
            <person name="Mary R."/>
            <person name="Ebou A."/>
            <person name="Barrachina C."/>
            <person name="El Koulali K."/>
            <person name="Cazals G."/>
            <person name="Charnet P."/>
            <person name="Dutertre S."/>
        </authorList>
    </citation>
    <scope>NUCLEOTIDE SEQUENCE</scope>
    <source>
        <tissue evidence="7">Venom gland</tissue>
    </source>
</reference>
<proteinExistence type="evidence at transcript level"/>
<evidence type="ECO:0000256" key="5">
    <source>
        <dbReference type="ARBA" id="ARBA00023157"/>
    </source>
</evidence>
<evidence type="ECO:0000256" key="6">
    <source>
        <dbReference type="SAM" id="SignalP"/>
    </source>
</evidence>
<evidence type="ECO:0000256" key="1">
    <source>
        <dbReference type="ARBA" id="ARBA00004613"/>
    </source>
</evidence>
<feature type="chain" id="PRO_5028923994" evidence="6">
    <location>
        <begin position="21"/>
        <end position="115"/>
    </location>
</feature>
<name>A0A7G7FEU5_LYCTA</name>
<evidence type="ECO:0000313" key="7">
    <source>
        <dbReference type="EMBL" id="QNF22863.1"/>
    </source>
</evidence>
<dbReference type="Pfam" id="PF10530">
    <property type="entry name" value="Toxin_35"/>
    <property type="match status" value="1"/>
</dbReference>
<keyword evidence="3" id="KW-0800">Toxin</keyword>
<dbReference type="EMBL" id="MT725462">
    <property type="protein sequence ID" value="QNF22863.1"/>
    <property type="molecule type" value="mRNA"/>
</dbReference>